<name>A0A6A6SIF3_9PLEO</name>
<proteinExistence type="predicted"/>
<evidence type="ECO:0000313" key="1">
    <source>
        <dbReference type="EMBL" id="KAF2647566.1"/>
    </source>
</evidence>
<reference evidence="1" key="1">
    <citation type="journal article" date="2020" name="Stud. Mycol.">
        <title>101 Dothideomycetes genomes: a test case for predicting lifestyles and emergence of pathogens.</title>
        <authorList>
            <person name="Haridas S."/>
            <person name="Albert R."/>
            <person name="Binder M."/>
            <person name="Bloem J."/>
            <person name="Labutti K."/>
            <person name="Salamov A."/>
            <person name="Andreopoulos B."/>
            <person name="Baker S."/>
            <person name="Barry K."/>
            <person name="Bills G."/>
            <person name="Bluhm B."/>
            <person name="Cannon C."/>
            <person name="Castanera R."/>
            <person name="Culley D."/>
            <person name="Daum C."/>
            <person name="Ezra D."/>
            <person name="Gonzalez J."/>
            <person name="Henrissat B."/>
            <person name="Kuo A."/>
            <person name="Liang C."/>
            <person name="Lipzen A."/>
            <person name="Lutzoni F."/>
            <person name="Magnuson J."/>
            <person name="Mondo S."/>
            <person name="Nolan M."/>
            <person name="Ohm R."/>
            <person name="Pangilinan J."/>
            <person name="Park H.-J."/>
            <person name="Ramirez L."/>
            <person name="Alfaro M."/>
            <person name="Sun H."/>
            <person name="Tritt A."/>
            <person name="Yoshinaga Y."/>
            <person name="Zwiers L.-H."/>
            <person name="Turgeon B."/>
            <person name="Goodwin S."/>
            <person name="Spatafora J."/>
            <person name="Crous P."/>
            <person name="Grigoriev I."/>
        </authorList>
    </citation>
    <scope>NUCLEOTIDE SEQUENCE</scope>
    <source>
        <strain evidence="1">CBS 122681</strain>
    </source>
</reference>
<sequence length="131" mass="13912">MYALGKRGRVSGMGSGGCLERGLGDWRVCRMCMGCGAADPGPGVKGSRFRGFNLGCWDTGGRCVGVWVLGCWVFVRGLRSGLGLEGWIGRLRKVACWGGRAVISSGVVGLAVGLVYEVRYDYEAVSVGDVW</sequence>
<accession>A0A6A6SIF3</accession>
<gene>
    <name evidence="1" type="ORF">K491DRAFT_299151</name>
</gene>
<dbReference type="AlphaFoldDB" id="A0A6A6SIF3"/>
<dbReference type="EMBL" id="MU004605">
    <property type="protein sequence ID" value="KAF2647566.1"/>
    <property type="molecule type" value="Genomic_DNA"/>
</dbReference>
<keyword evidence="2" id="KW-1185">Reference proteome</keyword>
<organism evidence="1 2">
    <name type="scientific">Lophiostoma macrostomum CBS 122681</name>
    <dbReference type="NCBI Taxonomy" id="1314788"/>
    <lineage>
        <taxon>Eukaryota</taxon>
        <taxon>Fungi</taxon>
        <taxon>Dikarya</taxon>
        <taxon>Ascomycota</taxon>
        <taxon>Pezizomycotina</taxon>
        <taxon>Dothideomycetes</taxon>
        <taxon>Pleosporomycetidae</taxon>
        <taxon>Pleosporales</taxon>
        <taxon>Lophiostomataceae</taxon>
        <taxon>Lophiostoma</taxon>
    </lineage>
</organism>
<protein>
    <submittedName>
        <fullName evidence="1">Uncharacterized protein</fullName>
    </submittedName>
</protein>
<evidence type="ECO:0000313" key="2">
    <source>
        <dbReference type="Proteomes" id="UP000799324"/>
    </source>
</evidence>
<dbReference type="Proteomes" id="UP000799324">
    <property type="component" value="Unassembled WGS sequence"/>
</dbReference>